<proteinExistence type="inferred from homology"/>
<accession>A0AAD9UCY2</accession>
<dbReference type="InterPro" id="IPR036695">
    <property type="entry name" value="Arg-tRNA-synth_N_sf"/>
</dbReference>
<dbReference type="SMART" id="SM01016">
    <property type="entry name" value="Arg_tRNA_synt_N"/>
    <property type="match status" value="1"/>
</dbReference>
<evidence type="ECO:0000256" key="8">
    <source>
        <dbReference type="ARBA" id="ARBA00033033"/>
    </source>
</evidence>
<dbReference type="PANTHER" id="PTHR11956">
    <property type="entry name" value="ARGINYL-TRNA SYNTHETASE"/>
    <property type="match status" value="1"/>
</dbReference>
<dbReference type="Pfam" id="PF00750">
    <property type="entry name" value="tRNA-synt_1d"/>
    <property type="match status" value="1"/>
</dbReference>
<evidence type="ECO:0000256" key="6">
    <source>
        <dbReference type="ARBA" id="ARBA00022917"/>
    </source>
</evidence>
<dbReference type="EC" id="6.1.1.19" evidence="2"/>
<name>A0AAD9UCY2_RIDPI</name>
<evidence type="ECO:0000256" key="2">
    <source>
        <dbReference type="ARBA" id="ARBA00012837"/>
    </source>
</evidence>
<dbReference type="InterPro" id="IPR001412">
    <property type="entry name" value="aa-tRNA-synth_I_CS"/>
</dbReference>
<dbReference type="SUPFAM" id="SSF52374">
    <property type="entry name" value="Nucleotidylyl transferase"/>
    <property type="match status" value="1"/>
</dbReference>
<keyword evidence="4 10" id="KW-0547">Nucleotide-binding</keyword>
<reference evidence="12" key="1">
    <citation type="journal article" date="2023" name="Mol. Biol. Evol.">
        <title>Third-Generation Sequencing Reveals the Adaptive Role of the Epigenome in Three Deep-Sea Polychaetes.</title>
        <authorList>
            <person name="Perez M."/>
            <person name="Aroh O."/>
            <person name="Sun Y."/>
            <person name="Lan Y."/>
            <person name="Juniper S.K."/>
            <person name="Young C.R."/>
            <person name="Angers B."/>
            <person name="Qian P.Y."/>
        </authorList>
    </citation>
    <scope>NUCLEOTIDE SEQUENCE</scope>
    <source>
        <strain evidence="12">R07B-5</strain>
    </source>
</reference>
<comment type="similarity">
    <text evidence="1 10">Belongs to the class-I aminoacyl-tRNA synthetase family.</text>
</comment>
<dbReference type="InterPro" id="IPR001278">
    <property type="entry name" value="Arg-tRNA-ligase"/>
</dbReference>
<keyword evidence="5 10" id="KW-0067">ATP-binding</keyword>
<evidence type="ECO:0000256" key="1">
    <source>
        <dbReference type="ARBA" id="ARBA00005594"/>
    </source>
</evidence>
<protein>
    <recommendedName>
        <fullName evidence="2">arginine--tRNA ligase</fullName>
        <ecNumber evidence="2">6.1.1.19</ecNumber>
    </recommendedName>
    <alternativeName>
        <fullName evidence="8">Arginyl-tRNA synthetase</fullName>
    </alternativeName>
</protein>
<dbReference type="Gene3D" id="3.30.1360.70">
    <property type="entry name" value="Arginyl tRNA synthetase N-terminal domain"/>
    <property type="match status" value="1"/>
</dbReference>
<dbReference type="InterPro" id="IPR014729">
    <property type="entry name" value="Rossmann-like_a/b/a_fold"/>
</dbReference>
<evidence type="ECO:0000259" key="11">
    <source>
        <dbReference type="SMART" id="SM01016"/>
    </source>
</evidence>
<gene>
    <name evidence="12" type="ORF">NP493_253g02015</name>
</gene>
<dbReference type="GO" id="GO:0005524">
    <property type="term" value="F:ATP binding"/>
    <property type="evidence" value="ECO:0007669"/>
    <property type="project" value="UniProtKB-KW"/>
</dbReference>
<evidence type="ECO:0000256" key="9">
    <source>
        <dbReference type="ARBA" id="ARBA00049339"/>
    </source>
</evidence>
<keyword evidence="13" id="KW-1185">Reference proteome</keyword>
<dbReference type="PANTHER" id="PTHR11956:SF5">
    <property type="entry name" value="ARGININE--TRNA LIGASE, CYTOPLASMIC"/>
    <property type="match status" value="1"/>
</dbReference>
<dbReference type="EMBL" id="JAODUO010000253">
    <property type="protein sequence ID" value="KAK2184774.1"/>
    <property type="molecule type" value="Genomic_DNA"/>
</dbReference>
<dbReference type="GO" id="GO:0004814">
    <property type="term" value="F:arginine-tRNA ligase activity"/>
    <property type="evidence" value="ECO:0007669"/>
    <property type="project" value="UniProtKB-EC"/>
</dbReference>
<keyword evidence="3 10" id="KW-0436">Ligase</keyword>
<dbReference type="InterPro" id="IPR005148">
    <property type="entry name" value="Arg-tRNA-synth_N"/>
</dbReference>
<evidence type="ECO:0000256" key="5">
    <source>
        <dbReference type="ARBA" id="ARBA00022840"/>
    </source>
</evidence>
<dbReference type="Gene3D" id="3.40.50.620">
    <property type="entry name" value="HUPs"/>
    <property type="match status" value="1"/>
</dbReference>
<organism evidence="12 13">
    <name type="scientific">Ridgeia piscesae</name>
    <name type="common">Tubeworm</name>
    <dbReference type="NCBI Taxonomy" id="27915"/>
    <lineage>
        <taxon>Eukaryota</taxon>
        <taxon>Metazoa</taxon>
        <taxon>Spiralia</taxon>
        <taxon>Lophotrochozoa</taxon>
        <taxon>Annelida</taxon>
        <taxon>Polychaeta</taxon>
        <taxon>Sedentaria</taxon>
        <taxon>Canalipalpata</taxon>
        <taxon>Sabellida</taxon>
        <taxon>Siboglinidae</taxon>
        <taxon>Ridgeia</taxon>
    </lineage>
</organism>
<sequence>MEAEIRAIEADIELLKKGKLTMQAEDETPQLQALRTENSKLKYQRMHLQRSLAAEEASGQDCMVSVIALLLDVFGQAIRTAFPALTDVPVAVTPSTKENFGDYQCNSAMNIVQLLKSQGQKMAPRQIAQSIVDSMPQNALVEKVEIAGPGFINIYLKKAFIASQLHGLLNKGVRPPRVGACKKVIVDMSSPNIAKEMHVGHLRSTIIGDSIARLYDFVGHNVLKLNHLGDWGTQFGMLITHLQQKFPNYLTESPPISDLQAFYKESKVRFDNEPDFKKLAYEAVVHLQNYEPNYVKAWKLICEVSSREFSKIYERLDIKNLESRGESFYQPLMAGMVKKLEEKIAAAGWYDPKVTRVEHIGFGVVLGEDK</sequence>
<dbReference type="GO" id="GO:0006420">
    <property type="term" value="P:arginyl-tRNA aminoacylation"/>
    <property type="evidence" value="ECO:0007669"/>
    <property type="project" value="InterPro"/>
</dbReference>
<dbReference type="GO" id="GO:0005737">
    <property type="term" value="C:cytoplasm"/>
    <property type="evidence" value="ECO:0007669"/>
    <property type="project" value="InterPro"/>
</dbReference>
<evidence type="ECO:0000313" key="13">
    <source>
        <dbReference type="Proteomes" id="UP001209878"/>
    </source>
</evidence>
<feature type="domain" description="Arginyl tRNA synthetase N-terminal" evidence="11">
    <location>
        <begin position="68"/>
        <end position="156"/>
    </location>
</feature>
<dbReference type="PRINTS" id="PR01038">
    <property type="entry name" value="TRNASYNTHARG"/>
</dbReference>
<evidence type="ECO:0000256" key="4">
    <source>
        <dbReference type="ARBA" id="ARBA00022741"/>
    </source>
</evidence>
<comment type="caution">
    <text evidence="12">The sequence shown here is derived from an EMBL/GenBank/DDBJ whole genome shotgun (WGS) entry which is preliminary data.</text>
</comment>
<keyword evidence="6 10" id="KW-0648">Protein biosynthesis</keyword>
<comment type="catalytic activity">
    <reaction evidence="9">
        <text>tRNA(Arg) + L-arginine + ATP = L-arginyl-tRNA(Arg) + AMP + diphosphate</text>
        <dbReference type="Rhea" id="RHEA:20301"/>
        <dbReference type="Rhea" id="RHEA-COMP:9658"/>
        <dbReference type="Rhea" id="RHEA-COMP:9673"/>
        <dbReference type="ChEBI" id="CHEBI:30616"/>
        <dbReference type="ChEBI" id="CHEBI:32682"/>
        <dbReference type="ChEBI" id="CHEBI:33019"/>
        <dbReference type="ChEBI" id="CHEBI:78442"/>
        <dbReference type="ChEBI" id="CHEBI:78513"/>
        <dbReference type="ChEBI" id="CHEBI:456215"/>
        <dbReference type="EC" id="6.1.1.19"/>
    </reaction>
</comment>
<dbReference type="AlphaFoldDB" id="A0AAD9UCY2"/>
<dbReference type="InterPro" id="IPR035684">
    <property type="entry name" value="ArgRS_core"/>
</dbReference>
<dbReference type="Proteomes" id="UP001209878">
    <property type="component" value="Unassembled WGS sequence"/>
</dbReference>
<dbReference type="SUPFAM" id="SSF55190">
    <property type="entry name" value="Arginyl-tRNA synthetase (ArgRS), N-terminal 'additional' domain"/>
    <property type="match status" value="1"/>
</dbReference>
<dbReference type="FunFam" id="3.30.1360.70:FF:000002">
    <property type="entry name" value="arginine--tRNA ligase, cytoplasmic"/>
    <property type="match status" value="1"/>
</dbReference>
<dbReference type="Pfam" id="PF03485">
    <property type="entry name" value="Arg_tRNA_synt_N"/>
    <property type="match status" value="1"/>
</dbReference>
<evidence type="ECO:0000256" key="3">
    <source>
        <dbReference type="ARBA" id="ARBA00022598"/>
    </source>
</evidence>
<evidence type="ECO:0000313" key="12">
    <source>
        <dbReference type="EMBL" id="KAK2184774.1"/>
    </source>
</evidence>
<evidence type="ECO:0000256" key="7">
    <source>
        <dbReference type="ARBA" id="ARBA00023146"/>
    </source>
</evidence>
<evidence type="ECO:0000256" key="10">
    <source>
        <dbReference type="RuleBase" id="RU363038"/>
    </source>
</evidence>
<keyword evidence="7 10" id="KW-0030">Aminoacyl-tRNA synthetase</keyword>
<dbReference type="PROSITE" id="PS00178">
    <property type="entry name" value="AA_TRNA_LIGASE_I"/>
    <property type="match status" value="1"/>
</dbReference>